<proteinExistence type="predicted"/>
<evidence type="ECO:0000313" key="1">
    <source>
        <dbReference type="EMBL" id="AJK70031.1"/>
    </source>
</evidence>
<dbReference type="AlphaFoldDB" id="A0A0B6TZA0"/>
<organism evidence="1 2">
    <name type="scientific">Corynebacterium marinum DSM 44953</name>
    <dbReference type="NCBI Taxonomy" id="1224162"/>
    <lineage>
        <taxon>Bacteria</taxon>
        <taxon>Bacillati</taxon>
        <taxon>Actinomycetota</taxon>
        <taxon>Actinomycetes</taxon>
        <taxon>Mycobacteriales</taxon>
        <taxon>Corynebacteriaceae</taxon>
        <taxon>Corynebacterium</taxon>
    </lineage>
</organism>
<dbReference type="EMBL" id="CP007790">
    <property type="protein sequence ID" value="AJK70031.1"/>
    <property type="molecule type" value="Genomic_DNA"/>
</dbReference>
<protein>
    <submittedName>
        <fullName evidence="1">Uncharacterized protein</fullName>
    </submittedName>
</protein>
<accession>A0A0B6TZA0</accession>
<dbReference type="HOGENOM" id="CLU_2080834_0_0_11"/>
<keyword evidence="2" id="KW-1185">Reference proteome</keyword>
<dbReference type="KEGG" id="cmq:B840_12315"/>
<dbReference type="RefSeq" id="WP_042622350.1">
    <property type="nucleotide sequence ID" value="NZ_CP007790.1"/>
</dbReference>
<dbReference type="Proteomes" id="UP000031928">
    <property type="component" value="Chromosome"/>
</dbReference>
<gene>
    <name evidence="1" type="ORF">B840_12315</name>
</gene>
<name>A0A0B6TZA0_9CORY</name>
<evidence type="ECO:0000313" key="2">
    <source>
        <dbReference type="Proteomes" id="UP000031928"/>
    </source>
</evidence>
<sequence>MTHECTGYSPGHAVHWIQAGLTLKIPGEIKKVCVLGHDGHWLTFEMDGEVHRVWNHDPGQIGRFHDAAVDLQTTPNTRCAPLFFTSVKLLRIPVGNNVMDLYPSWDGPTDCSRREER</sequence>
<reference evidence="1 2" key="1">
    <citation type="submission" date="2014-05" db="EMBL/GenBank/DDBJ databases">
        <title>Complete genome sequence of Corynebacterium marinum DSM 44953.</title>
        <authorList>
            <person name="Schaffert L."/>
            <person name="Albersmeier A."/>
            <person name="Kalinowski J."/>
            <person name="Ruckert C."/>
        </authorList>
    </citation>
    <scope>NUCLEOTIDE SEQUENCE [LARGE SCALE GENOMIC DNA]</scope>
    <source>
        <strain evidence="1 2">DSM 44953</strain>
    </source>
</reference>
<dbReference type="OrthoDB" id="4410433at2"/>